<dbReference type="InterPro" id="IPR038085">
    <property type="entry name" value="Rnp2-like_sf"/>
</dbReference>
<evidence type="ECO:0000313" key="3">
    <source>
        <dbReference type="EMBL" id="WFN37487.1"/>
    </source>
</evidence>
<organism evidence="3 4">
    <name type="scientific">Methanomicrobium antiquum</name>
    <dbReference type="NCBI Taxonomy" id="487686"/>
    <lineage>
        <taxon>Archaea</taxon>
        <taxon>Methanobacteriati</taxon>
        <taxon>Methanobacteriota</taxon>
        <taxon>Stenosarchaea group</taxon>
        <taxon>Methanomicrobia</taxon>
        <taxon>Methanomicrobiales</taxon>
        <taxon>Methanomicrobiaceae</taxon>
        <taxon>Methanomicrobium</taxon>
    </lineage>
</organism>
<dbReference type="GeneID" id="79949455"/>
<name>A0AAF0FRZ4_9EURY</name>
<dbReference type="Pfam" id="PF01900">
    <property type="entry name" value="RNase_P_Rpp14"/>
    <property type="match status" value="1"/>
</dbReference>
<keyword evidence="4" id="KW-1185">Reference proteome</keyword>
<comment type="similarity">
    <text evidence="2">Belongs to the eukaryotic/archaeal RNase P protein component 2 family.</text>
</comment>
<keyword evidence="2" id="KW-0963">Cytoplasm</keyword>
<keyword evidence="1 2" id="KW-0819">tRNA processing</keyword>
<dbReference type="KEGG" id="manq:L1994_03615"/>
<reference evidence="3" key="1">
    <citation type="submission" date="2022-01" db="EMBL/GenBank/DDBJ databases">
        <title>Complete genome of Methanomicrobium antiquum DSM 21220.</title>
        <authorList>
            <person name="Chen S.-C."/>
            <person name="You Y.-T."/>
            <person name="Zhou Y.-Z."/>
            <person name="Lai M.-C."/>
        </authorList>
    </citation>
    <scope>NUCLEOTIDE SEQUENCE</scope>
    <source>
        <strain evidence="3">DSM 21220</strain>
    </source>
</reference>
<keyword evidence="2" id="KW-0378">Hydrolase</keyword>
<evidence type="ECO:0000313" key="4">
    <source>
        <dbReference type="Proteomes" id="UP001218895"/>
    </source>
</evidence>
<dbReference type="SUPFAM" id="SSF160350">
    <property type="entry name" value="Rnp2-like"/>
    <property type="match status" value="1"/>
</dbReference>
<comment type="function">
    <text evidence="2">Part of ribonuclease P, a protein complex that generates mature tRNA molecules by cleaving their 5'-ends.</text>
</comment>
<dbReference type="GO" id="GO:0005737">
    <property type="term" value="C:cytoplasm"/>
    <property type="evidence" value="ECO:0007669"/>
    <property type="project" value="UniProtKB-SubCell"/>
</dbReference>
<evidence type="ECO:0000256" key="2">
    <source>
        <dbReference type="HAMAP-Rule" id="MF_00755"/>
    </source>
</evidence>
<dbReference type="GO" id="GO:0030677">
    <property type="term" value="C:ribonuclease P complex"/>
    <property type="evidence" value="ECO:0007669"/>
    <property type="project" value="UniProtKB-UniRule"/>
</dbReference>
<evidence type="ECO:0000256" key="1">
    <source>
        <dbReference type="ARBA" id="ARBA00022694"/>
    </source>
</evidence>
<comment type="subunit">
    <text evidence="2">Consists of a catalytic RNA component and at least 4-5 protein subunits.</text>
</comment>
<dbReference type="PANTHER" id="PTHR48414">
    <property type="entry name" value="POP5 HOMOLOG, RIBONUCLEASE P_MRP SUBUNIT"/>
    <property type="match status" value="1"/>
</dbReference>
<dbReference type="GO" id="GO:0004526">
    <property type="term" value="F:ribonuclease P activity"/>
    <property type="evidence" value="ECO:0007669"/>
    <property type="project" value="UniProtKB-UniRule"/>
</dbReference>
<dbReference type="Gene3D" id="3.30.70.3250">
    <property type="entry name" value="Ribonuclease P, Pop5 subunit"/>
    <property type="match status" value="1"/>
</dbReference>
<dbReference type="PANTHER" id="PTHR48414:SF1">
    <property type="entry name" value="POP5 HOMOLOG, RIBONUCLEASE P_MRP SUBUNIT"/>
    <property type="match status" value="1"/>
</dbReference>
<keyword evidence="2" id="KW-0255">Endonuclease</keyword>
<keyword evidence="2" id="KW-0540">Nuclease</keyword>
<proteinExistence type="inferred from homology"/>
<dbReference type="InterPro" id="IPR002759">
    <property type="entry name" value="Pop5/Rpp14/Rnp2-like"/>
</dbReference>
<dbReference type="RefSeq" id="WP_278100329.1">
    <property type="nucleotide sequence ID" value="NZ_CP091092.1"/>
</dbReference>
<dbReference type="EMBL" id="CP091092">
    <property type="protein sequence ID" value="WFN37487.1"/>
    <property type="molecule type" value="Genomic_DNA"/>
</dbReference>
<dbReference type="EC" id="3.1.26.5" evidence="2"/>
<sequence>MKPLPKSLRGSKRYVLGRIVPSNISADGKEIYYAIYDAIASLYGDYGAAKISMSVVFSEDDRVIIKCSRGFEDKLRTAVATVNRIGKKNCAIRCISTSGTIACLKRKIPKQYTYETTKDVNIGEIHYLVCPVSQEKVDLYKEGIKHQDTFYFTREDLEEL</sequence>
<dbReference type="Proteomes" id="UP001218895">
    <property type="component" value="Chromosome"/>
</dbReference>
<comment type="subcellular location">
    <subcellularLocation>
        <location evidence="2">Cytoplasm</location>
    </subcellularLocation>
</comment>
<dbReference type="HAMAP" id="MF_00755">
    <property type="entry name" value="RNase_P_2"/>
    <property type="match status" value="1"/>
</dbReference>
<comment type="catalytic activity">
    <reaction evidence="2">
        <text>Endonucleolytic cleavage of RNA, removing 5'-extranucleotides from tRNA precursor.</text>
        <dbReference type="EC" id="3.1.26.5"/>
    </reaction>
</comment>
<gene>
    <name evidence="2" type="primary">rnp2</name>
    <name evidence="3" type="ORF">L1994_03615</name>
</gene>
<accession>A0AAF0FRZ4</accession>
<dbReference type="AlphaFoldDB" id="A0AAF0FRZ4"/>
<dbReference type="GO" id="GO:0001682">
    <property type="term" value="P:tRNA 5'-leader removal"/>
    <property type="evidence" value="ECO:0007669"/>
    <property type="project" value="UniProtKB-UniRule"/>
</dbReference>
<protein>
    <recommendedName>
        <fullName evidence="2">Ribonuclease P protein component 2</fullName>
        <shortName evidence="2">RNase P component 2</shortName>
        <ecNumber evidence="2">3.1.26.5</ecNumber>
    </recommendedName>
    <alternativeName>
        <fullName evidence="2">Pop5</fullName>
    </alternativeName>
</protein>